<dbReference type="OrthoDB" id="9802958at2"/>
<dbReference type="CDD" id="cd08070">
    <property type="entry name" value="MPN_like"/>
    <property type="match status" value="1"/>
</dbReference>
<keyword evidence="5" id="KW-0482">Metalloprotease</keyword>
<feature type="domain" description="MPN" evidence="7">
    <location>
        <begin position="3"/>
        <end position="132"/>
    </location>
</feature>
<dbReference type="InterPro" id="IPR028090">
    <property type="entry name" value="JAB_dom_prok"/>
</dbReference>
<reference evidence="8 9" key="1">
    <citation type="submission" date="2019-01" db="EMBL/GenBank/DDBJ databases">
        <authorList>
            <person name="Chen W.-M."/>
        </authorList>
    </citation>
    <scope>NUCLEOTIDE SEQUENCE [LARGE SCALE GENOMIC DNA]</scope>
    <source>
        <strain evidence="8 9">CCP-7</strain>
    </source>
</reference>
<dbReference type="Gene3D" id="3.40.140.10">
    <property type="entry name" value="Cytidine Deaminase, domain 2"/>
    <property type="match status" value="1"/>
</dbReference>
<dbReference type="InterPro" id="IPR051929">
    <property type="entry name" value="VirAsm_ModProt"/>
</dbReference>
<keyword evidence="1" id="KW-0645">Protease</keyword>
<dbReference type="RefSeq" id="WP_127743720.1">
    <property type="nucleotide sequence ID" value="NZ_SACN01000001.1"/>
</dbReference>
<dbReference type="GO" id="GO:0008235">
    <property type="term" value="F:metalloexopeptidase activity"/>
    <property type="evidence" value="ECO:0007669"/>
    <property type="project" value="TreeGrafter"/>
</dbReference>
<keyword evidence="3" id="KW-0378">Hydrolase</keyword>
<dbReference type="SUPFAM" id="SSF102712">
    <property type="entry name" value="JAB1/MPN domain"/>
    <property type="match status" value="1"/>
</dbReference>
<evidence type="ECO:0000256" key="4">
    <source>
        <dbReference type="ARBA" id="ARBA00022833"/>
    </source>
</evidence>
<evidence type="ECO:0000256" key="2">
    <source>
        <dbReference type="ARBA" id="ARBA00022723"/>
    </source>
</evidence>
<sequence length="140" mass="14760">MNLRISRALLDEIVQWAARDPDVEICGLLLGSGSDVEAIRPCANIADEPARRFEIDPAALFTAHKAARRGEAPAPIGHYHSHPSGSAEPSACDAQAAEPGSLWLIVAGQDVCAWIARPGGARHDMFDEVTILSGDGPSAP</sequence>
<dbReference type="PROSITE" id="PS50249">
    <property type="entry name" value="MPN"/>
    <property type="match status" value="1"/>
</dbReference>
<accession>A0A437M9F1</accession>
<dbReference type="EMBL" id="SACN01000001">
    <property type="protein sequence ID" value="RVT94331.1"/>
    <property type="molecule type" value="Genomic_DNA"/>
</dbReference>
<evidence type="ECO:0000313" key="9">
    <source>
        <dbReference type="Proteomes" id="UP000282971"/>
    </source>
</evidence>
<evidence type="ECO:0000256" key="6">
    <source>
        <dbReference type="SAM" id="MobiDB-lite"/>
    </source>
</evidence>
<name>A0A437M9F1_9SPHN</name>
<dbReference type="Proteomes" id="UP000282971">
    <property type="component" value="Unassembled WGS sequence"/>
</dbReference>
<organism evidence="8 9">
    <name type="scientific">Sphingomonas crocodyli</name>
    <dbReference type="NCBI Taxonomy" id="1979270"/>
    <lineage>
        <taxon>Bacteria</taxon>
        <taxon>Pseudomonadati</taxon>
        <taxon>Pseudomonadota</taxon>
        <taxon>Alphaproteobacteria</taxon>
        <taxon>Sphingomonadales</taxon>
        <taxon>Sphingomonadaceae</taxon>
        <taxon>Sphingomonas</taxon>
    </lineage>
</organism>
<keyword evidence="4" id="KW-0862">Zinc</keyword>
<dbReference type="GO" id="GO:0008270">
    <property type="term" value="F:zinc ion binding"/>
    <property type="evidence" value="ECO:0007669"/>
    <property type="project" value="TreeGrafter"/>
</dbReference>
<dbReference type="PANTHER" id="PTHR34858:SF1">
    <property type="entry name" value="CYSO-CYSTEINE PEPTIDASE"/>
    <property type="match status" value="1"/>
</dbReference>
<feature type="region of interest" description="Disordered" evidence="6">
    <location>
        <begin position="73"/>
        <end position="92"/>
    </location>
</feature>
<evidence type="ECO:0000256" key="5">
    <source>
        <dbReference type="ARBA" id="ARBA00023049"/>
    </source>
</evidence>
<proteinExistence type="predicted"/>
<gene>
    <name evidence="8" type="ORF">EOD43_10940</name>
</gene>
<evidence type="ECO:0000256" key="3">
    <source>
        <dbReference type="ARBA" id="ARBA00022801"/>
    </source>
</evidence>
<comment type="caution">
    <text evidence="8">The sequence shown here is derived from an EMBL/GenBank/DDBJ whole genome shotgun (WGS) entry which is preliminary data.</text>
</comment>
<dbReference type="Pfam" id="PF14464">
    <property type="entry name" value="Prok-JAB"/>
    <property type="match status" value="1"/>
</dbReference>
<dbReference type="InterPro" id="IPR037518">
    <property type="entry name" value="MPN"/>
</dbReference>
<keyword evidence="2" id="KW-0479">Metal-binding</keyword>
<evidence type="ECO:0000259" key="7">
    <source>
        <dbReference type="PROSITE" id="PS50249"/>
    </source>
</evidence>
<protein>
    <submittedName>
        <fullName evidence="8">M67 family peptidase</fullName>
    </submittedName>
</protein>
<evidence type="ECO:0000256" key="1">
    <source>
        <dbReference type="ARBA" id="ARBA00022670"/>
    </source>
</evidence>
<dbReference type="AlphaFoldDB" id="A0A437M9F1"/>
<evidence type="ECO:0000313" key="8">
    <source>
        <dbReference type="EMBL" id="RVT94331.1"/>
    </source>
</evidence>
<dbReference type="GO" id="GO:0006508">
    <property type="term" value="P:proteolysis"/>
    <property type="evidence" value="ECO:0007669"/>
    <property type="project" value="UniProtKB-KW"/>
</dbReference>
<keyword evidence="9" id="KW-1185">Reference proteome</keyword>
<dbReference type="PANTHER" id="PTHR34858">
    <property type="entry name" value="CYSO-CYSTEINE PEPTIDASE"/>
    <property type="match status" value="1"/>
</dbReference>